<keyword evidence="2" id="KW-1185">Reference proteome</keyword>
<name>A0AC61QI86_9BACT</name>
<organism evidence="1 2">
    <name type="scientific">Candidatus Syntrophosphaera thermopropionivorans</name>
    <dbReference type="NCBI Taxonomy" id="2593015"/>
    <lineage>
        <taxon>Bacteria</taxon>
        <taxon>Pseudomonadati</taxon>
        <taxon>Candidatus Cloacimonadota</taxon>
        <taxon>Candidatus Cloacimonadia</taxon>
        <taxon>Candidatus Cloacimonadales</taxon>
        <taxon>Candidatus Cloacimonadaceae</taxon>
        <taxon>Candidatus Syntrophosphaera</taxon>
    </lineage>
</organism>
<protein>
    <submittedName>
        <fullName evidence="1">Efflux RND transporter periplasmic adaptor subunit</fullName>
    </submittedName>
</protein>
<dbReference type="Proteomes" id="UP000294588">
    <property type="component" value="Unassembled WGS sequence"/>
</dbReference>
<reference evidence="1" key="1">
    <citation type="submission" date="2019-03" db="EMBL/GenBank/DDBJ databases">
        <title>Candidatus Syntrophosphaera thermopropionivorans: a novel player in syntrophic propionate oxidation during anaerobic digestion.</title>
        <authorList>
            <person name="Dyksma S."/>
        </authorList>
    </citation>
    <scope>NUCLEOTIDE SEQUENCE</scope>
    <source>
        <strain evidence="1">W5</strain>
    </source>
</reference>
<proteinExistence type="predicted"/>
<comment type="caution">
    <text evidence="1">The sequence shown here is derived from an EMBL/GenBank/DDBJ whole genome shotgun (WGS) entry which is preliminary data.</text>
</comment>
<sequence length="420" mass="46459">MKKKYLTYIIIAVVVIAVIVVISQVNKKKNMPEWRTETPSIGTIREVVTATGSLNPTMLVEVGTEVSGKIEKLYKDFNDTVKKGELLAKLDTEILTANLESAKADVNKATIVRDDAKMEYENSKTLYEKGMGSQYEMEKKLYTYQQAEQNLATAILKLKTAQKNLQNASITSPINGVVVSREVSEGQTVAATMSSPTLFKIANNLDIMEITAVVDEADIGKVRVGMPVEFTVDAYPEEQFYGTVNQIRLKSIVEQNVVSYHVIIDTDNPEHKLLPGMTTNVTIIIQSKEDVMRIPVTATRFLPSKEVWELFGLKWEDNLITKARRAAMQAASSQNSAKTSTMNVGNKNFSNGRPKFSTIWVLKDNVPELMVVQTGISDGAYIEVLSELDQKAKIITGVNYKNASQITGNSVMGGPRGGRF</sequence>
<accession>A0AC61QI86</accession>
<dbReference type="EMBL" id="SMOG01000020">
    <property type="protein sequence ID" value="TDF72685.1"/>
    <property type="molecule type" value="Genomic_DNA"/>
</dbReference>
<evidence type="ECO:0000313" key="2">
    <source>
        <dbReference type="Proteomes" id="UP000294588"/>
    </source>
</evidence>
<evidence type="ECO:0000313" key="1">
    <source>
        <dbReference type="EMBL" id="TDF72685.1"/>
    </source>
</evidence>
<gene>
    <name evidence="1" type="ORF">E0946_05780</name>
</gene>